<dbReference type="SUPFAM" id="SSF52467">
    <property type="entry name" value="DHS-like NAD/FAD-binding domain"/>
    <property type="match status" value="1"/>
</dbReference>
<gene>
    <name evidence="1" type="ORF">D1114_10160</name>
</gene>
<proteinExistence type="predicted"/>
<dbReference type="Proteomes" id="UP000266305">
    <property type="component" value="Unassembled WGS sequence"/>
</dbReference>
<sequence length="838" mass="94675">MNKLPLEVVENIFNGSAIAFLGSGFSSKAKLSGKTAPCGNAAEVPSSDAAKELLAKSVGYTGNLKDVSLSDVAELVREMKGEGASYNNYMTSFFLTNFTLTTPTHDQKTICQLPWRSIFTTNYDDIVERSSKSGTYKFFSPQSSSLDIPRGLTPVYHLHGRAADLNEPSTLKGFVLSETDYLELNRHNSAIYGRLFSDIHAATDVIFIGYSLRDLEIASRLFSIKSIARKVSIITRSDDEDAAFTRLRLKKFGTVYGIGISGFSEQIALSLQGRLSEPKAAPTFLKKLSTGNTVREIQASDINDIVLTGQFNVVPYFSQLLLNEQEGAKSSELYCIERTSAINHVFDTHSSGRCNRFLIAADVGNGKSFYLKQLAVHAAKYHGYDVYEVDSQLQEIYKDIEIIVDSGRKSIFLIDGFARFRKVIEFTSSRLPPNCVLVVTDPETNDQYAGDRLFAEFNQRAEVVNINKLTLDEIQAWDALLERWGLWGDLIQLSPSERVRFIQKDCSSENRSIILSLFNTSAIANKIDALVRSFIANNEDYEQGLIAILIRALCHQHVEWSHVVAWLNLNELEIERRINQSGFRSLTEGARRWHEVTSPELAGFILNKYDFEAEKIVESYCRIAAMTASLSRDERNGWDSHENLKELMRYRFLTRLFAKNANQESYIDSVYQRLSKNEIIRAKELFWLQWGMARLDLGDTDRAQSYLTNAAGLAEKYKKDHSLIQINDQFARLYYKKAAKKGGKVNEAEVLRAIEITESAIRRTSEVLVHPMRSAMLINEFLEEKADELSSEITGRLMSLVREMISLLGERELDRVKKGENRQINASLKNSLLILQNT</sequence>
<dbReference type="EMBL" id="QWGP01000009">
    <property type="protein sequence ID" value="RHZ95164.1"/>
    <property type="molecule type" value="Genomic_DNA"/>
</dbReference>
<dbReference type="SUPFAM" id="SSF52540">
    <property type="entry name" value="P-loop containing nucleoside triphosphate hydrolases"/>
    <property type="match status" value="1"/>
</dbReference>
<organism evidence="1 2">
    <name type="scientific">Cereibacter sphaeroides</name>
    <name type="common">Rhodobacter sphaeroides</name>
    <dbReference type="NCBI Taxonomy" id="1063"/>
    <lineage>
        <taxon>Bacteria</taxon>
        <taxon>Pseudomonadati</taxon>
        <taxon>Pseudomonadota</taxon>
        <taxon>Alphaproteobacteria</taxon>
        <taxon>Rhodobacterales</taxon>
        <taxon>Paracoccaceae</taxon>
        <taxon>Cereibacter</taxon>
    </lineage>
</organism>
<protein>
    <recommendedName>
        <fullName evidence="3">SIR2-like domain-containing protein</fullName>
    </recommendedName>
</protein>
<comment type="caution">
    <text evidence="1">The sequence shown here is derived from an EMBL/GenBank/DDBJ whole genome shotgun (WGS) entry which is preliminary data.</text>
</comment>
<dbReference type="InterPro" id="IPR027417">
    <property type="entry name" value="P-loop_NTPase"/>
</dbReference>
<name>A0AAX1ULM5_CERSP</name>
<accession>A0AAX1ULM5</accession>
<dbReference type="RefSeq" id="WP_119000084.1">
    <property type="nucleotide sequence ID" value="NZ_QWGP01000009.1"/>
</dbReference>
<evidence type="ECO:0000313" key="1">
    <source>
        <dbReference type="EMBL" id="RHZ95164.1"/>
    </source>
</evidence>
<reference evidence="1 2" key="1">
    <citation type="submission" date="2018-08" db="EMBL/GenBank/DDBJ databases">
        <title>Draft genome sequence of Rhodobacter sphaeroides FY.</title>
        <authorList>
            <person name="Rayyan A."/>
            <person name="Meyer T.E."/>
            <person name="Kyndt J.A."/>
        </authorList>
    </citation>
    <scope>NUCLEOTIDE SEQUENCE [LARGE SCALE GENOMIC DNA]</scope>
    <source>
        <strain evidence="1 2">FY</strain>
    </source>
</reference>
<dbReference type="Pfam" id="PF13289">
    <property type="entry name" value="SIR2_2"/>
    <property type="match status" value="1"/>
</dbReference>
<evidence type="ECO:0000313" key="2">
    <source>
        <dbReference type="Proteomes" id="UP000266305"/>
    </source>
</evidence>
<dbReference type="CDD" id="cd01983">
    <property type="entry name" value="SIMIBI"/>
    <property type="match status" value="1"/>
</dbReference>
<dbReference type="InterPro" id="IPR029035">
    <property type="entry name" value="DHS-like_NAD/FAD-binding_dom"/>
</dbReference>
<evidence type="ECO:0008006" key="3">
    <source>
        <dbReference type="Google" id="ProtNLM"/>
    </source>
</evidence>
<dbReference type="AlphaFoldDB" id="A0AAX1ULM5"/>